<dbReference type="GO" id="GO:0003677">
    <property type="term" value="F:DNA binding"/>
    <property type="evidence" value="ECO:0007669"/>
    <property type="project" value="UniProtKB-KW"/>
</dbReference>
<dbReference type="InterPro" id="IPR050090">
    <property type="entry name" value="Tyrosine_recombinase_XerCD"/>
</dbReference>
<keyword evidence="2" id="KW-0233">DNA recombination</keyword>
<dbReference type="InterPro" id="IPR010998">
    <property type="entry name" value="Integrase_recombinase_N"/>
</dbReference>
<feature type="domain" description="Tyr recombinase" evidence="3">
    <location>
        <begin position="79"/>
        <end position="269"/>
    </location>
</feature>
<evidence type="ECO:0000256" key="2">
    <source>
        <dbReference type="ARBA" id="ARBA00023172"/>
    </source>
</evidence>
<keyword evidence="1" id="KW-0238">DNA-binding</keyword>
<protein>
    <submittedName>
        <fullName evidence="5">Tyrosine recombinase xerD</fullName>
    </submittedName>
</protein>
<dbReference type="InterPro" id="IPR011010">
    <property type="entry name" value="DNA_brk_join_enz"/>
</dbReference>
<gene>
    <name evidence="5" type="ORF">EVA_22781</name>
</gene>
<dbReference type="CDD" id="cd01182">
    <property type="entry name" value="INT_RitC_C_like"/>
    <property type="match status" value="1"/>
</dbReference>
<name>J9F2J2_9ZZZZ</name>
<evidence type="ECO:0000256" key="1">
    <source>
        <dbReference type="ARBA" id="ARBA00023125"/>
    </source>
</evidence>
<feature type="domain" description="Core-binding (CB)" evidence="4">
    <location>
        <begin position="1"/>
        <end position="55"/>
    </location>
</feature>
<dbReference type="PANTHER" id="PTHR30349">
    <property type="entry name" value="PHAGE INTEGRASE-RELATED"/>
    <property type="match status" value="1"/>
</dbReference>
<dbReference type="Gene3D" id="1.10.150.130">
    <property type="match status" value="1"/>
</dbReference>
<dbReference type="GO" id="GO:0006310">
    <property type="term" value="P:DNA recombination"/>
    <property type="evidence" value="ECO:0007669"/>
    <property type="project" value="UniProtKB-KW"/>
</dbReference>
<dbReference type="EMBL" id="AMCI01009698">
    <property type="protein sequence ID" value="EJW89111.1"/>
    <property type="molecule type" value="Genomic_DNA"/>
</dbReference>
<dbReference type="InterPro" id="IPR044068">
    <property type="entry name" value="CB"/>
</dbReference>
<dbReference type="PROSITE" id="PS51900">
    <property type="entry name" value="CB"/>
    <property type="match status" value="1"/>
</dbReference>
<dbReference type="InterPro" id="IPR002104">
    <property type="entry name" value="Integrase_catalytic"/>
</dbReference>
<evidence type="ECO:0000259" key="4">
    <source>
        <dbReference type="PROSITE" id="PS51900"/>
    </source>
</evidence>
<dbReference type="Pfam" id="PF00589">
    <property type="entry name" value="Phage_integrase"/>
    <property type="match status" value="1"/>
</dbReference>
<dbReference type="InterPro" id="IPR013762">
    <property type="entry name" value="Integrase-like_cat_sf"/>
</dbReference>
<accession>J9F2J2</accession>
<dbReference type="GO" id="GO:0015074">
    <property type="term" value="P:DNA integration"/>
    <property type="evidence" value="ECO:0007669"/>
    <property type="project" value="InterPro"/>
</dbReference>
<dbReference type="AlphaFoldDB" id="J9F2J2"/>
<sequence length="300" mass="35015">MHTQKGIAVERLCLKHLTRQNVLGYLNWILDERHCSPATRNYRLAAIHAFVDFLQYNIIEQSEEWQKILSIKAMRTEKKALNYLSPEGVRLLLQQPDITTWQGRRHLAILSLMYDTGARVQEIADLTVDCVRIDSEPYTIRILGKGRKARIVPMVKEQVNHLKQYMEENHLDSSNMFGTPLFFNNRHEKLTREGIAYVLKIYANMARKVNPSLIPDRLSCHSIRHSKAMHLLQSGVNLVYIRDILGHVSIQTTDIYARADSKAKREALEKAYMELNPEIKSDRAWERDKNLREWLKGFNH</sequence>
<evidence type="ECO:0000259" key="3">
    <source>
        <dbReference type="PROSITE" id="PS51898"/>
    </source>
</evidence>
<proteinExistence type="predicted"/>
<dbReference type="SUPFAM" id="SSF56349">
    <property type="entry name" value="DNA breaking-rejoining enzymes"/>
    <property type="match status" value="1"/>
</dbReference>
<reference evidence="5" key="1">
    <citation type="journal article" date="2012" name="PLoS ONE">
        <title>Gene sets for utilization of primary and secondary nutrition supplies in the distal gut of endangered iberian lynx.</title>
        <authorList>
            <person name="Alcaide M."/>
            <person name="Messina E."/>
            <person name="Richter M."/>
            <person name="Bargiela R."/>
            <person name="Peplies J."/>
            <person name="Huws S.A."/>
            <person name="Newbold C.J."/>
            <person name="Golyshin P.N."/>
            <person name="Simon M.A."/>
            <person name="Lopez G."/>
            <person name="Yakimov M.M."/>
            <person name="Ferrer M."/>
        </authorList>
    </citation>
    <scope>NUCLEOTIDE SEQUENCE</scope>
</reference>
<dbReference type="PANTHER" id="PTHR30349:SF81">
    <property type="entry name" value="TYROSINE RECOMBINASE XERC"/>
    <property type="match status" value="1"/>
</dbReference>
<comment type="caution">
    <text evidence="5">The sequence shown here is derived from an EMBL/GenBank/DDBJ whole genome shotgun (WGS) entry which is preliminary data.</text>
</comment>
<dbReference type="PROSITE" id="PS51898">
    <property type="entry name" value="TYR_RECOMBINASE"/>
    <property type="match status" value="1"/>
</dbReference>
<dbReference type="Gene3D" id="1.10.443.10">
    <property type="entry name" value="Intergrase catalytic core"/>
    <property type="match status" value="1"/>
</dbReference>
<organism evidence="5">
    <name type="scientific">gut metagenome</name>
    <dbReference type="NCBI Taxonomy" id="749906"/>
    <lineage>
        <taxon>unclassified sequences</taxon>
        <taxon>metagenomes</taxon>
        <taxon>organismal metagenomes</taxon>
    </lineage>
</organism>
<evidence type="ECO:0000313" key="5">
    <source>
        <dbReference type="EMBL" id="EJW89111.1"/>
    </source>
</evidence>